<sequence length="327" mass="38978">MTGLSLFRLPILSMENVFSMMTPYDLLVLSLMSLKTRKAVKRFSRTKAKFQIVFEITAKPCLSFVGKKESWYYCWTSNRIEVGYLERTFPLRVFYRVTKYSENPIEEFKKAYNYIKKVLRCEIVSIHYQLKLLHSENRPIIDWFRSTQESVNNLHIQGSDGEHDDDVKYILSNLKVTERLFIMEPWLKEDLEMEIPEGLQHLQITGSYFIKLEQFLRFNYPEIVLRRLFLTNREINIFLRSWMACESHLNLKRLEITVPHPPVINEIMNLPHVETRDPNLIDLLRRQFSTDRTNCFILTRSDGKIAIAGVTSLLQYFDFWRLCMLTY</sequence>
<reference evidence="3" key="1">
    <citation type="submission" date="2016-11" db="UniProtKB">
        <authorList>
            <consortium name="WormBaseParasite"/>
        </authorList>
    </citation>
    <scope>IDENTIFICATION</scope>
</reference>
<accession>A0A1I7TJK4</accession>
<dbReference type="AlphaFoldDB" id="A0A1I7TJK4"/>
<evidence type="ECO:0000313" key="2">
    <source>
        <dbReference type="Proteomes" id="UP000095282"/>
    </source>
</evidence>
<evidence type="ECO:0000259" key="1">
    <source>
        <dbReference type="PROSITE" id="PS50181"/>
    </source>
</evidence>
<name>A0A1I7TJK4_9PELO</name>
<keyword evidence="2" id="KW-1185">Reference proteome</keyword>
<dbReference type="PANTHER" id="PTHR21503">
    <property type="entry name" value="F-BOX-CONTAINING HYPOTHETICAL PROTEIN C.ELEGANS"/>
    <property type="match status" value="1"/>
</dbReference>
<evidence type="ECO:0000313" key="3">
    <source>
        <dbReference type="WBParaSite" id="Csp11.Scaffold626.g6556.t2"/>
    </source>
</evidence>
<dbReference type="PANTHER" id="PTHR21503:SF8">
    <property type="entry name" value="F-BOX ASSOCIATED DOMAIN-CONTAINING PROTEIN-RELATED"/>
    <property type="match status" value="1"/>
</dbReference>
<dbReference type="PROSITE" id="PS50181">
    <property type="entry name" value="FBOX"/>
    <property type="match status" value="1"/>
</dbReference>
<dbReference type="InterPro" id="IPR001810">
    <property type="entry name" value="F-box_dom"/>
</dbReference>
<organism evidence="2 3">
    <name type="scientific">Caenorhabditis tropicalis</name>
    <dbReference type="NCBI Taxonomy" id="1561998"/>
    <lineage>
        <taxon>Eukaryota</taxon>
        <taxon>Metazoa</taxon>
        <taxon>Ecdysozoa</taxon>
        <taxon>Nematoda</taxon>
        <taxon>Chromadorea</taxon>
        <taxon>Rhabditida</taxon>
        <taxon>Rhabditina</taxon>
        <taxon>Rhabditomorpha</taxon>
        <taxon>Rhabditoidea</taxon>
        <taxon>Rhabditidae</taxon>
        <taxon>Peloderinae</taxon>
        <taxon>Caenorhabditis</taxon>
    </lineage>
</organism>
<dbReference type="WBParaSite" id="Csp11.Scaffold626.g6556.t2">
    <property type="protein sequence ID" value="Csp11.Scaffold626.g6556.t2"/>
    <property type="gene ID" value="Csp11.Scaffold626.g6556"/>
</dbReference>
<protein>
    <submittedName>
        <fullName evidence="3">F-box domain-containing protein</fullName>
    </submittedName>
</protein>
<feature type="domain" description="F-box" evidence="1">
    <location>
        <begin position="3"/>
        <end position="53"/>
    </location>
</feature>
<proteinExistence type="predicted"/>
<dbReference type="Pfam" id="PF07735">
    <property type="entry name" value="FBA_2"/>
    <property type="match status" value="1"/>
</dbReference>
<dbReference type="InterPro" id="IPR012885">
    <property type="entry name" value="F-box_Sdz-33"/>
</dbReference>
<dbReference type="Proteomes" id="UP000095282">
    <property type="component" value="Unplaced"/>
</dbReference>
<dbReference type="Pfam" id="PF00646">
    <property type="entry name" value="F-box"/>
    <property type="match status" value="1"/>
</dbReference>